<dbReference type="CDD" id="cd08704">
    <property type="entry name" value="Met_tRNA_FMT_C"/>
    <property type="match status" value="1"/>
</dbReference>
<feature type="binding site" evidence="8">
    <location>
        <begin position="113"/>
        <end position="116"/>
    </location>
    <ligand>
        <name>(6S)-5,6,7,8-tetrahydrofolate</name>
        <dbReference type="ChEBI" id="CHEBI:57453"/>
    </ligand>
</feature>
<comment type="catalytic activity">
    <reaction evidence="7 8">
        <text>L-methionyl-tRNA(fMet) + (6R)-10-formyltetrahydrofolate = N-formyl-L-methionyl-tRNA(fMet) + (6S)-5,6,7,8-tetrahydrofolate + H(+)</text>
        <dbReference type="Rhea" id="RHEA:24380"/>
        <dbReference type="Rhea" id="RHEA-COMP:9952"/>
        <dbReference type="Rhea" id="RHEA-COMP:9953"/>
        <dbReference type="ChEBI" id="CHEBI:15378"/>
        <dbReference type="ChEBI" id="CHEBI:57453"/>
        <dbReference type="ChEBI" id="CHEBI:78530"/>
        <dbReference type="ChEBI" id="CHEBI:78844"/>
        <dbReference type="ChEBI" id="CHEBI:195366"/>
        <dbReference type="EC" id="2.1.2.9"/>
    </reaction>
</comment>
<dbReference type="InterPro" id="IPR001555">
    <property type="entry name" value="GART_AS"/>
</dbReference>
<dbReference type="InterPro" id="IPR044135">
    <property type="entry name" value="Met-tRNA-FMT_C"/>
</dbReference>
<dbReference type="GO" id="GO:0004479">
    <property type="term" value="F:methionyl-tRNA formyltransferase activity"/>
    <property type="evidence" value="ECO:0007669"/>
    <property type="project" value="UniProtKB-UniRule"/>
</dbReference>
<feature type="domain" description="Formyl transferase C-terminal" evidence="11">
    <location>
        <begin position="208"/>
        <end position="304"/>
    </location>
</feature>
<gene>
    <name evidence="8" type="primary">fmt</name>
    <name evidence="12" type="ORF">D9V79_01525</name>
</gene>
<keyword evidence="9" id="KW-0472">Membrane</keyword>
<dbReference type="NCBIfam" id="TIGR00460">
    <property type="entry name" value="fmt"/>
    <property type="match status" value="1"/>
</dbReference>
<feature type="transmembrane region" description="Helical" evidence="9">
    <location>
        <begin position="81"/>
        <end position="103"/>
    </location>
</feature>
<dbReference type="PANTHER" id="PTHR11138">
    <property type="entry name" value="METHIONYL-TRNA FORMYLTRANSFERASE"/>
    <property type="match status" value="1"/>
</dbReference>
<dbReference type="Gene3D" id="3.40.50.170">
    <property type="entry name" value="Formyl transferase, N-terminal domain"/>
    <property type="match status" value="1"/>
</dbReference>
<dbReference type="Pfam" id="PF02911">
    <property type="entry name" value="Formyl_trans_C"/>
    <property type="match status" value="1"/>
</dbReference>
<dbReference type="InterPro" id="IPR037022">
    <property type="entry name" value="Formyl_trans_C_sf"/>
</dbReference>
<keyword evidence="9" id="KW-0812">Transmembrane</keyword>
<evidence type="ECO:0000256" key="6">
    <source>
        <dbReference type="ARBA" id="ARBA00022917"/>
    </source>
</evidence>
<sequence length="318" mass="36716">MSHKYHHEKPLKIIFAGTMDFSAHYLNLLLLSHHTVSVILTKKKTKNNISPIQILSNNYNIPILTPKSLKKKKILKKIRKIISNIIIVIAYGIIIPKDILNIFPKQFINIHTSLLPQLRGAAPIQWSILNGDHKTGITIIQMDKQIDTGKILYQKPYNIKKNETITSLTKKLSNIGIQKILNIINNIHNKKYIPQEQNHKHTTYAIKTTKKMAEINFFISAKNIEKMIRSLNPNPGTYITIKNKNIKILEVKILKNKKKYQIGEIIKINNKGIQIQTIKNIINITKIQIPGKKIIQVSEFINSHQKIFFKKKILNNKK</sequence>
<dbReference type="InterPro" id="IPR011034">
    <property type="entry name" value="Formyl_transferase-like_C_sf"/>
</dbReference>
<dbReference type="HAMAP" id="MF_00182">
    <property type="entry name" value="Formyl_trans"/>
    <property type="match status" value="1"/>
</dbReference>
<dbReference type="Pfam" id="PF00551">
    <property type="entry name" value="Formyl_trans_N"/>
    <property type="match status" value="1"/>
</dbReference>
<evidence type="ECO:0000259" key="10">
    <source>
        <dbReference type="Pfam" id="PF00551"/>
    </source>
</evidence>
<evidence type="ECO:0000256" key="9">
    <source>
        <dbReference type="SAM" id="Phobius"/>
    </source>
</evidence>
<evidence type="ECO:0000256" key="7">
    <source>
        <dbReference type="ARBA" id="ARBA00048558"/>
    </source>
</evidence>
<keyword evidence="13" id="KW-1185">Reference proteome</keyword>
<dbReference type="RefSeq" id="WP_158351993.1">
    <property type="nucleotide sequence ID" value="NZ_CP032998.1"/>
</dbReference>
<dbReference type="InterPro" id="IPR005793">
    <property type="entry name" value="Formyl_trans_C"/>
</dbReference>
<dbReference type="SUPFAM" id="SSF53328">
    <property type="entry name" value="Formyltransferase"/>
    <property type="match status" value="1"/>
</dbReference>
<dbReference type="OrthoDB" id="9802815at2"/>
<evidence type="ECO:0000256" key="3">
    <source>
        <dbReference type="ARBA" id="ARBA00012261"/>
    </source>
</evidence>
<organism evidence="12 13">
    <name type="scientific">Buchnera aphidicola</name>
    <name type="common">Stegophylla sp.</name>
    <dbReference type="NCBI Taxonomy" id="2315800"/>
    <lineage>
        <taxon>Bacteria</taxon>
        <taxon>Pseudomonadati</taxon>
        <taxon>Pseudomonadota</taxon>
        <taxon>Gammaproteobacteria</taxon>
        <taxon>Enterobacterales</taxon>
        <taxon>Erwiniaceae</taxon>
        <taxon>Buchnera</taxon>
    </lineage>
</organism>
<keyword evidence="6 8" id="KW-0648">Protein biosynthesis</keyword>
<evidence type="ECO:0000256" key="8">
    <source>
        <dbReference type="HAMAP-Rule" id="MF_00182"/>
    </source>
</evidence>
<evidence type="ECO:0000256" key="4">
    <source>
        <dbReference type="ARBA" id="ARBA00016014"/>
    </source>
</evidence>
<evidence type="ECO:0000256" key="5">
    <source>
        <dbReference type="ARBA" id="ARBA00022679"/>
    </source>
</evidence>
<comment type="function">
    <text evidence="1 8">Attaches a formyl group to the free amino group of methionyl-tRNA(fMet). The formyl group appears to play a dual role in the initiator identity of N-formylmethionyl-tRNA by promoting its recognition by IF2 and preventing the misappropriation of this tRNA by the elongation apparatus.</text>
</comment>
<evidence type="ECO:0000256" key="2">
    <source>
        <dbReference type="ARBA" id="ARBA00010699"/>
    </source>
</evidence>
<dbReference type="PANTHER" id="PTHR11138:SF5">
    <property type="entry name" value="METHIONYL-TRNA FORMYLTRANSFERASE, MITOCHONDRIAL"/>
    <property type="match status" value="1"/>
</dbReference>
<protein>
    <recommendedName>
        <fullName evidence="4 8">Methionyl-tRNA formyltransferase</fullName>
        <ecNumber evidence="3 8">2.1.2.9</ecNumber>
    </recommendedName>
</protein>
<dbReference type="SUPFAM" id="SSF50486">
    <property type="entry name" value="FMT C-terminal domain-like"/>
    <property type="match status" value="1"/>
</dbReference>
<dbReference type="EMBL" id="CP032998">
    <property type="protein sequence ID" value="QCI26461.1"/>
    <property type="molecule type" value="Genomic_DNA"/>
</dbReference>
<keyword evidence="5 8" id="KW-0808">Transferase</keyword>
<dbReference type="InterPro" id="IPR005794">
    <property type="entry name" value="Fmt"/>
</dbReference>
<evidence type="ECO:0000259" key="11">
    <source>
        <dbReference type="Pfam" id="PF02911"/>
    </source>
</evidence>
<reference evidence="12 13" key="1">
    <citation type="submission" date="2018-10" db="EMBL/GenBank/DDBJ databases">
        <title>Comparative functional genomics of the obligate endosymbiont Buchnera aphidicola.</title>
        <authorList>
            <person name="Chong R.A."/>
        </authorList>
    </citation>
    <scope>NUCLEOTIDE SEQUENCE [LARGE SCALE GENOMIC DNA]</scope>
    <source>
        <strain evidence="12 13">Ssp</strain>
    </source>
</reference>
<name>A0A4D6YJ43_9GAMM</name>
<feature type="domain" description="Formyl transferase N-terminal" evidence="10">
    <location>
        <begin position="18"/>
        <end position="177"/>
    </location>
</feature>
<dbReference type="AlphaFoldDB" id="A0A4D6YJ43"/>
<evidence type="ECO:0000313" key="13">
    <source>
        <dbReference type="Proteomes" id="UP000298636"/>
    </source>
</evidence>
<evidence type="ECO:0000256" key="1">
    <source>
        <dbReference type="ARBA" id="ARBA00002606"/>
    </source>
</evidence>
<dbReference type="InterPro" id="IPR036477">
    <property type="entry name" value="Formyl_transf_N_sf"/>
</dbReference>
<dbReference type="PROSITE" id="PS00373">
    <property type="entry name" value="GART"/>
    <property type="match status" value="1"/>
</dbReference>
<dbReference type="Gene3D" id="3.10.25.10">
    <property type="entry name" value="Formyl transferase, C-terminal domain"/>
    <property type="match status" value="1"/>
</dbReference>
<dbReference type="InterPro" id="IPR002376">
    <property type="entry name" value="Formyl_transf_N"/>
</dbReference>
<dbReference type="GO" id="GO:0005829">
    <property type="term" value="C:cytosol"/>
    <property type="evidence" value="ECO:0007669"/>
    <property type="project" value="TreeGrafter"/>
</dbReference>
<dbReference type="Proteomes" id="UP000298636">
    <property type="component" value="Chromosome"/>
</dbReference>
<comment type="similarity">
    <text evidence="2 8">Belongs to the Fmt family.</text>
</comment>
<keyword evidence="9" id="KW-1133">Transmembrane helix</keyword>
<accession>A0A4D6YJ43</accession>
<evidence type="ECO:0000313" key="12">
    <source>
        <dbReference type="EMBL" id="QCI26461.1"/>
    </source>
</evidence>
<proteinExistence type="inferred from homology"/>
<dbReference type="EC" id="2.1.2.9" evidence="3 8"/>